<reference evidence="2 3" key="1">
    <citation type="submission" date="2024-02" db="EMBL/GenBank/DDBJ databases">
        <title>A draft genome for the cacao thread blight pathogen Marasmius crinis-equi.</title>
        <authorList>
            <person name="Cohen S.P."/>
            <person name="Baruah I.K."/>
            <person name="Amoako-Attah I."/>
            <person name="Bukari Y."/>
            <person name="Meinhardt L.W."/>
            <person name="Bailey B.A."/>
        </authorList>
    </citation>
    <scope>NUCLEOTIDE SEQUENCE [LARGE SCALE GENOMIC DNA]</scope>
    <source>
        <strain evidence="2 3">GH-76</strain>
    </source>
</reference>
<organism evidence="2 3">
    <name type="scientific">Marasmius crinis-equi</name>
    <dbReference type="NCBI Taxonomy" id="585013"/>
    <lineage>
        <taxon>Eukaryota</taxon>
        <taxon>Fungi</taxon>
        <taxon>Dikarya</taxon>
        <taxon>Basidiomycota</taxon>
        <taxon>Agaricomycotina</taxon>
        <taxon>Agaricomycetes</taxon>
        <taxon>Agaricomycetidae</taxon>
        <taxon>Agaricales</taxon>
        <taxon>Marasmiineae</taxon>
        <taxon>Marasmiaceae</taxon>
        <taxon>Marasmius</taxon>
    </lineage>
</organism>
<evidence type="ECO:0000313" key="3">
    <source>
        <dbReference type="Proteomes" id="UP001465976"/>
    </source>
</evidence>
<name>A0ABR3FM54_9AGAR</name>
<proteinExistence type="predicted"/>
<feature type="transmembrane region" description="Helical" evidence="1">
    <location>
        <begin position="82"/>
        <end position="101"/>
    </location>
</feature>
<feature type="transmembrane region" description="Helical" evidence="1">
    <location>
        <begin position="174"/>
        <end position="192"/>
    </location>
</feature>
<keyword evidence="1" id="KW-0812">Transmembrane</keyword>
<keyword evidence="1" id="KW-1133">Transmembrane helix</keyword>
<accession>A0ABR3FM54</accession>
<feature type="transmembrane region" description="Helical" evidence="1">
    <location>
        <begin position="241"/>
        <end position="263"/>
    </location>
</feature>
<dbReference type="EMBL" id="JBAHYK010000226">
    <property type="protein sequence ID" value="KAL0576399.1"/>
    <property type="molecule type" value="Genomic_DNA"/>
</dbReference>
<comment type="caution">
    <text evidence="2">The sequence shown here is derived from an EMBL/GenBank/DDBJ whole genome shotgun (WGS) entry which is preliminary data.</text>
</comment>
<dbReference type="Proteomes" id="UP001465976">
    <property type="component" value="Unassembled WGS sequence"/>
</dbReference>
<keyword evidence="3" id="KW-1185">Reference proteome</keyword>
<keyword evidence="1" id="KW-0472">Membrane</keyword>
<evidence type="ECO:0000313" key="2">
    <source>
        <dbReference type="EMBL" id="KAL0576399.1"/>
    </source>
</evidence>
<feature type="transmembrane region" description="Helical" evidence="1">
    <location>
        <begin position="122"/>
        <end position="144"/>
    </location>
</feature>
<sequence>MGVDPGLEYLVCLASSERNADMQGYAVRLSAFLVNVFVAINIAWSEESVSNSVNAIFLQVFTILAASAVATTRDDLSIADAHFSITITASPLAIYFLYSGFRFLRKRPNHLYSRLKTSSNKYTTLALSVAMLIWWIVFDLLIYFSNIFSSNDCPLTLQGWLVYKWFTGSLTFEYSRIVIPIPVVFWIVYLIRHFKDIRKEYRRHMDHTQPWRYFRWIQTFGRAIKYFVIAQWDVITRSHEWMFLFVICVYYLFWSNSLLLTIIDTNAAYHGAARFIDPDVKLPPSEDWDPLNYGQLLAAGVAIEPMWQVLKLMFIRRRDLWNWIKSRPRVVTDEVVFIATGHRNPWKKVLEKQETERLEGGKFAMQSMDQVHLLSDTKYHGRHRSGSR</sequence>
<feature type="transmembrane region" description="Helical" evidence="1">
    <location>
        <begin position="25"/>
        <end position="44"/>
    </location>
</feature>
<protein>
    <submittedName>
        <fullName evidence="2">Uncharacterized protein</fullName>
    </submittedName>
</protein>
<feature type="transmembrane region" description="Helical" evidence="1">
    <location>
        <begin position="51"/>
        <end position="70"/>
    </location>
</feature>
<evidence type="ECO:0000256" key="1">
    <source>
        <dbReference type="SAM" id="Phobius"/>
    </source>
</evidence>
<gene>
    <name evidence="2" type="ORF">V5O48_005588</name>
</gene>